<gene>
    <name evidence="1" type="ORF">SAE02_02610</name>
</gene>
<evidence type="ECO:0000313" key="1">
    <source>
        <dbReference type="EMBL" id="GEO36113.1"/>
    </source>
</evidence>
<comment type="caution">
    <text evidence="1">The sequence shown here is derived from an EMBL/GenBank/DDBJ whole genome shotgun (WGS) entry which is preliminary data.</text>
</comment>
<keyword evidence="2" id="KW-1185">Reference proteome</keyword>
<evidence type="ECO:0000313" key="2">
    <source>
        <dbReference type="Proteomes" id="UP000321523"/>
    </source>
</evidence>
<dbReference type="Proteomes" id="UP000321523">
    <property type="component" value="Unassembled WGS sequence"/>
</dbReference>
<dbReference type="SUPFAM" id="SSF53850">
    <property type="entry name" value="Periplasmic binding protein-like II"/>
    <property type="match status" value="1"/>
</dbReference>
<accession>A0A512DI26</accession>
<protein>
    <recommendedName>
        <fullName evidence="3">Solute-binding protein family 3/N-terminal domain-containing protein</fullName>
    </recommendedName>
</protein>
<dbReference type="EMBL" id="BJYZ01000002">
    <property type="protein sequence ID" value="GEO36113.1"/>
    <property type="molecule type" value="Genomic_DNA"/>
</dbReference>
<organism evidence="1 2">
    <name type="scientific">Skermanella aerolata</name>
    <dbReference type="NCBI Taxonomy" id="393310"/>
    <lineage>
        <taxon>Bacteria</taxon>
        <taxon>Pseudomonadati</taxon>
        <taxon>Pseudomonadota</taxon>
        <taxon>Alphaproteobacteria</taxon>
        <taxon>Rhodospirillales</taxon>
        <taxon>Azospirillaceae</taxon>
        <taxon>Skermanella</taxon>
    </lineage>
</organism>
<sequence>MIARLIVLVSLMGFLNLAFGEARALDLVNVVLAPMPPFVIEGGTLGSPPGIVSEIITEAYRRDGKRPYYAYMPAARAEHTVRNGRAMATVVSGDPGDHAGSFVLSNSLLRTPVSAVIASGYAGPPLTSFNAVAERQATILMEGQGRLRVISIHGDPVIDDLHEAGVEVEEVPGIESAMSLVVRADGRVVLVTFSNAAVHLAQNTGVPMAQFQSFTIGYSDFYLAISRTRPGAIDLANRFNRSLEILRLDGTIDAILDRYGAGRTSPDQSPTTD</sequence>
<dbReference type="AlphaFoldDB" id="A0A512DI26"/>
<reference evidence="1 2" key="1">
    <citation type="submission" date="2019-07" db="EMBL/GenBank/DDBJ databases">
        <title>Whole genome shotgun sequence of Skermanella aerolata NBRC 106429.</title>
        <authorList>
            <person name="Hosoyama A."/>
            <person name="Uohara A."/>
            <person name="Ohji S."/>
            <person name="Ichikawa N."/>
        </authorList>
    </citation>
    <scope>NUCLEOTIDE SEQUENCE [LARGE SCALE GENOMIC DNA]</scope>
    <source>
        <strain evidence="1 2">NBRC 106429</strain>
    </source>
</reference>
<name>A0A512DI26_9PROT</name>
<evidence type="ECO:0008006" key="3">
    <source>
        <dbReference type="Google" id="ProtNLM"/>
    </source>
</evidence>
<proteinExistence type="predicted"/>